<reference evidence="2" key="1">
    <citation type="submission" date="2020-02" db="EMBL/GenBank/DDBJ databases">
        <authorList>
            <person name="Meier V. D."/>
        </authorList>
    </citation>
    <scope>NUCLEOTIDE SEQUENCE</scope>
    <source>
        <strain evidence="2">AVDCRST_MAG27</strain>
    </source>
</reference>
<protein>
    <submittedName>
        <fullName evidence="2">Uncharacterized protein</fullName>
    </submittedName>
</protein>
<gene>
    <name evidence="2" type="ORF">AVDCRST_MAG27-964</name>
</gene>
<sequence length="45" mass="4818">AAGRPPEPFGYYSSPCARGASLREARRMRPGGRPDHDPQAGDHGL</sequence>
<organism evidence="2">
    <name type="scientific">uncultured Craurococcus sp</name>
    <dbReference type="NCBI Taxonomy" id="1135998"/>
    <lineage>
        <taxon>Bacteria</taxon>
        <taxon>Pseudomonadati</taxon>
        <taxon>Pseudomonadota</taxon>
        <taxon>Alphaproteobacteria</taxon>
        <taxon>Acetobacterales</taxon>
        <taxon>Acetobacteraceae</taxon>
        <taxon>Craurococcus</taxon>
        <taxon>environmental samples</taxon>
    </lineage>
</organism>
<feature type="non-terminal residue" evidence="2">
    <location>
        <position position="1"/>
    </location>
</feature>
<accession>A0A6J4HSW4</accession>
<dbReference type="AlphaFoldDB" id="A0A6J4HSW4"/>
<proteinExistence type="predicted"/>
<evidence type="ECO:0000313" key="2">
    <source>
        <dbReference type="EMBL" id="CAA9231030.1"/>
    </source>
</evidence>
<feature type="non-terminal residue" evidence="2">
    <location>
        <position position="45"/>
    </location>
</feature>
<feature type="region of interest" description="Disordered" evidence="1">
    <location>
        <begin position="21"/>
        <end position="45"/>
    </location>
</feature>
<evidence type="ECO:0000256" key="1">
    <source>
        <dbReference type="SAM" id="MobiDB-lite"/>
    </source>
</evidence>
<dbReference type="EMBL" id="CADCTD010000040">
    <property type="protein sequence ID" value="CAA9231030.1"/>
    <property type="molecule type" value="Genomic_DNA"/>
</dbReference>
<name>A0A6J4HSW4_9PROT</name>